<feature type="signal peptide" evidence="18">
    <location>
        <begin position="1"/>
        <end position="34"/>
    </location>
</feature>
<evidence type="ECO:0000256" key="16">
    <source>
        <dbReference type="SAM" id="MobiDB-lite"/>
    </source>
</evidence>
<dbReference type="GO" id="GO:0004888">
    <property type="term" value="F:transmembrane signaling receptor activity"/>
    <property type="evidence" value="ECO:0007669"/>
    <property type="project" value="InterPro"/>
</dbReference>
<evidence type="ECO:0000256" key="3">
    <source>
        <dbReference type="ARBA" id="ARBA00022588"/>
    </source>
</evidence>
<dbReference type="SMART" id="SM00369">
    <property type="entry name" value="LRR_TYP"/>
    <property type="match status" value="5"/>
</dbReference>
<feature type="region of interest" description="Disordered" evidence="16">
    <location>
        <begin position="857"/>
        <end position="887"/>
    </location>
</feature>
<dbReference type="SUPFAM" id="SSF52058">
    <property type="entry name" value="L domain-like"/>
    <property type="match status" value="1"/>
</dbReference>
<keyword evidence="12 20" id="KW-0675">Receptor</keyword>
<keyword evidence="4" id="KW-0433">Leucine-rich repeat</keyword>
<keyword evidence="8" id="KW-0391">Immunity</keyword>
<dbReference type="Gene3D" id="3.80.10.10">
    <property type="entry name" value="Ribonuclease Inhibitor"/>
    <property type="match status" value="1"/>
</dbReference>
<dbReference type="InterPro" id="IPR003591">
    <property type="entry name" value="Leu-rich_rpt_typical-subtyp"/>
</dbReference>
<sequence>MNSHKQETSLKRPVKMPWRWILFSVLLLGGYTSSTPPSPATFTTTNGGVCHIYNSGRSADCLGRQLESVPWRQFPSTLESIDLSYNKLQAVFADDFHHFPQLRMLELQYNNISHIDSDAFKDNMLLEHVNIFNNSLQEIPARALTPLTNLKHLLMSNNLYKHATLAESFSKHVKLQVLSLGGPLVMGLKKADFQPLKNIRLQGFAIKCSSNLSYYEPGSLEVIQTKQMGFDMAIDQRPNTLLDMIRDLANKTFSVIQFRNLFEFMYYMGDEDIFQGLKDISANQLIFHRGKFNENLLRMALLNLQVAPVKRLRLQYIDFARSPTFVDSGASSSITDLALDKLDLWYISNPDVLRFDWRFTWFNKIKELSIKYVYFNSVPCDAWVEMGGVESLDVSNNRLMDEFIFNQRCQYEGAMPNLHTFNMSYNDLSSLRDLSLLTKEFTQLQVLDLSNNKLGSAPKSRGCTWQRNITQFIAHHNHFESEALLCLPTTVLYLDLSYCDLDQLDMRYFERATNLRELLLSGNKIKFIPSKWRSPSLQSLALDGNSFGLISKASFQDMPQLSSLKAGNNPYHCTCELHVFVQDTLSQGKVNLTDWPLNYRCYHPEAFLNTVISKYFPGQVACDIRLVIIICVATTTAVILILMLICYIFDLSWYTKATYQIIRAKYRAHKEKAAGEPSAFTYHAFISYSHSDADWVRDQLLPCLENNRNPYRLCIHERDFMPGKWIIDNIIENIENSRKIIFVLSRHFVNSEWCNYELYFAQQRAMGKAFSDVILVVKEPIDPRSLPSKYCKLKKMLSTKTYLEWPQQVNQQAFFWAQLRSILGKPAATREERHSVKSRTSSVGAVSVIGPLMADRVPEEDIADADEEGEPKRRMNNDERPIPLPAF</sequence>
<keyword evidence="10" id="KW-0520">NAD</keyword>
<dbReference type="PANTHER" id="PTHR24365:SF26">
    <property type="entry name" value="TOLL-LIKE RECEPTOR 18"/>
    <property type="match status" value="1"/>
</dbReference>
<dbReference type="Pfam" id="PF01582">
    <property type="entry name" value="TIR"/>
    <property type="match status" value="1"/>
</dbReference>
<feature type="compositionally biased region" description="Basic and acidic residues" evidence="16">
    <location>
        <begin position="870"/>
        <end position="881"/>
    </location>
</feature>
<organism evidence="20">
    <name type="scientific">Sillago sinica</name>
    <dbReference type="NCBI Taxonomy" id="907714"/>
    <lineage>
        <taxon>Eukaryota</taxon>
        <taxon>Metazoa</taxon>
        <taxon>Chordata</taxon>
        <taxon>Craniata</taxon>
        <taxon>Vertebrata</taxon>
        <taxon>Euteleostomi</taxon>
        <taxon>Actinopterygii</taxon>
        <taxon>Neopterygii</taxon>
        <taxon>Teleostei</taxon>
        <taxon>Neoteleostei</taxon>
        <taxon>Acanthomorphata</taxon>
        <taxon>Eupercaria</taxon>
        <taxon>Sillaginidae</taxon>
        <taxon>Sillago</taxon>
    </lineage>
</organism>
<dbReference type="PROSITE" id="PS50104">
    <property type="entry name" value="TIR"/>
    <property type="match status" value="1"/>
</dbReference>
<evidence type="ECO:0000256" key="14">
    <source>
        <dbReference type="ARBA" id="ARBA00023198"/>
    </source>
</evidence>
<evidence type="ECO:0000256" key="8">
    <source>
        <dbReference type="ARBA" id="ARBA00022859"/>
    </source>
</evidence>
<evidence type="ECO:0000313" key="20">
    <source>
        <dbReference type="EMBL" id="QFE31822.1"/>
    </source>
</evidence>
<dbReference type="PROSITE" id="PS51450">
    <property type="entry name" value="LRR"/>
    <property type="match status" value="4"/>
</dbReference>
<evidence type="ECO:0000256" key="1">
    <source>
        <dbReference type="ARBA" id="ARBA00004479"/>
    </source>
</evidence>
<dbReference type="InterPro" id="IPR017241">
    <property type="entry name" value="Toll-like_receptor"/>
</dbReference>
<evidence type="ECO:0000256" key="2">
    <source>
        <dbReference type="ARBA" id="ARBA00009634"/>
    </source>
</evidence>
<evidence type="ECO:0000256" key="17">
    <source>
        <dbReference type="SAM" id="Phobius"/>
    </source>
</evidence>
<dbReference type="PANTHER" id="PTHR24365">
    <property type="entry name" value="TOLL-LIKE RECEPTOR"/>
    <property type="match status" value="1"/>
</dbReference>
<dbReference type="Gene3D" id="3.40.50.10140">
    <property type="entry name" value="Toll/interleukin-1 receptor homology (TIR) domain"/>
    <property type="match status" value="1"/>
</dbReference>
<evidence type="ECO:0000256" key="18">
    <source>
        <dbReference type="SAM" id="SignalP"/>
    </source>
</evidence>
<feature type="disulfide bond" evidence="15">
    <location>
        <begin position="463"/>
        <end position="486"/>
    </location>
</feature>
<evidence type="ECO:0000256" key="15">
    <source>
        <dbReference type="PIRSR" id="PIRSR037595-2"/>
    </source>
</evidence>
<dbReference type="InterPro" id="IPR035897">
    <property type="entry name" value="Toll_tir_struct_dom_sf"/>
</dbReference>
<dbReference type="GO" id="GO:0002224">
    <property type="term" value="P:toll-like receptor signaling pathway"/>
    <property type="evidence" value="ECO:0007669"/>
    <property type="project" value="InterPro"/>
</dbReference>
<keyword evidence="11 17" id="KW-0472">Membrane</keyword>
<keyword evidence="7" id="KW-0677">Repeat</keyword>
<evidence type="ECO:0000259" key="19">
    <source>
        <dbReference type="PROSITE" id="PS50104"/>
    </source>
</evidence>
<keyword evidence="14" id="KW-0395">Inflammatory response</keyword>
<reference evidence="20" key="1">
    <citation type="submission" date="2019-04" db="EMBL/GenBank/DDBJ databases">
        <authorList>
            <person name="Zhang Y."/>
        </authorList>
    </citation>
    <scope>NUCLEOTIDE SEQUENCE</scope>
</reference>
<feature type="chain" id="PRO_5023869128" evidence="18">
    <location>
        <begin position="35"/>
        <end position="887"/>
    </location>
</feature>
<feature type="compositionally biased region" description="Acidic residues" evidence="16">
    <location>
        <begin position="858"/>
        <end position="869"/>
    </location>
</feature>
<evidence type="ECO:0000256" key="10">
    <source>
        <dbReference type="ARBA" id="ARBA00023027"/>
    </source>
</evidence>
<evidence type="ECO:0000256" key="7">
    <source>
        <dbReference type="ARBA" id="ARBA00022737"/>
    </source>
</evidence>
<proteinExistence type="evidence at transcript level"/>
<dbReference type="Pfam" id="PF13855">
    <property type="entry name" value="LRR_8"/>
    <property type="match status" value="2"/>
</dbReference>
<dbReference type="FunFam" id="3.80.10.10:FF:000046">
    <property type="entry name" value="Toll-like receptor 2"/>
    <property type="match status" value="1"/>
</dbReference>
<dbReference type="EMBL" id="MK868452">
    <property type="protein sequence ID" value="QFE31822.1"/>
    <property type="molecule type" value="mRNA"/>
</dbReference>
<dbReference type="GO" id="GO:0045087">
    <property type="term" value="P:innate immune response"/>
    <property type="evidence" value="ECO:0007669"/>
    <property type="project" value="UniProtKB-KW"/>
</dbReference>
<feature type="transmembrane region" description="Helical" evidence="17">
    <location>
        <begin position="626"/>
        <end position="649"/>
    </location>
</feature>
<comment type="subcellular location">
    <subcellularLocation>
        <location evidence="1">Membrane</location>
        <topology evidence="1">Single-pass type I membrane protein</topology>
    </subcellularLocation>
</comment>
<keyword evidence="9 17" id="KW-1133">Transmembrane helix</keyword>
<keyword evidence="6 18" id="KW-0732">Signal</keyword>
<dbReference type="AlphaFoldDB" id="A0A5J6SBA6"/>
<feature type="disulfide bond" evidence="15">
    <location>
        <begin position="380"/>
        <end position="409"/>
    </location>
</feature>
<keyword evidence="5 17" id="KW-0812">Transmembrane</keyword>
<dbReference type="InterPro" id="IPR032675">
    <property type="entry name" value="LRR_dom_sf"/>
</dbReference>
<dbReference type="PRINTS" id="PR01537">
    <property type="entry name" value="INTRLKN1R1F"/>
</dbReference>
<evidence type="ECO:0000256" key="9">
    <source>
        <dbReference type="ARBA" id="ARBA00022989"/>
    </source>
</evidence>
<feature type="domain" description="TIR" evidence="19">
    <location>
        <begin position="680"/>
        <end position="823"/>
    </location>
</feature>
<evidence type="ECO:0000256" key="13">
    <source>
        <dbReference type="ARBA" id="ARBA00023180"/>
    </source>
</evidence>
<dbReference type="InterPro" id="IPR001611">
    <property type="entry name" value="Leu-rich_rpt"/>
</dbReference>
<dbReference type="SMART" id="SM00255">
    <property type="entry name" value="TIR"/>
    <property type="match status" value="1"/>
</dbReference>
<dbReference type="GO" id="GO:0005886">
    <property type="term" value="C:plasma membrane"/>
    <property type="evidence" value="ECO:0007669"/>
    <property type="project" value="TreeGrafter"/>
</dbReference>
<evidence type="ECO:0000256" key="4">
    <source>
        <dbReference type="ARBA" id="ARBA00022614"/>
    </source>
</evidence>
<dbReference type="PRINTS" id="PR00019">
    <property type="entry name" value="LEURICHRPT"/>
</dbReference>
<name>A0A5J6SBA6_9TELE</name>
<evidence type="ECO:0000256" key="11">
    <source>
        <dbReference type="ARBA" id="ARBA00023136"/>
    </source>
</evidence>
<evidence type="ECO:0000256" key="12">
    <source>
        <dbReference type="ARBA" id="ARBA00023170"/>
    </source>
</evidence>
<comment type="similarity">
    <text evidence="2">Belongs to the Toll-like receptor family.</text>
</comment>
<evidence type="ECO:0000256" key="5">
    <source>
        <dbReference type="ARBA" id="ARBA00022692"/>
    </source>
</evidence>
<dbReference type="InterPro" id="IPR000157">
    <property type="entry name" value="TIR_dom"/>
</dbReference>
<evidence type="ECO:0000256" key="6">
    <source>
        <dbReference type="ARBA" id="ARBA00022729"/>
    </source>
</evidence>
<accession>A0A5J6SBA6</accession>
<keyword evidence="13" id="KW-0325">Glycoprotein</keyword>
<dbReference type="GO" id="GO:0006954">
    <property type="term" value="P:inflammatory response"/>
    <property type="evidence" value="ECO:0007669"/>
    <property type="project" value="UniProtKB-KW"/>
</dbReference>
<dbReference type="PIRSF" id="PIRSF037595">
    <property type="entry name" value="Toll-like_receptor"/>
    <property type="match status" value="1"/>
</dbReference>
<dbReference type="Pfam" id="PF00560">
    <property type="entry name" value="LRR_1"/>
    <property type="match status" value="1"/>
</dbReference>
<dbReference type="FunFam" id="3.40.50.10140:FF:000001">
    <property type="entry name" value="Toll-like receptor 2"/>
    <property type="match status" value="1"/>
</dbReference>
<protein>
    <submittedName>
        <fullName evidence="20">Toll-like receptor 14</fullName>
    </submittedName>
</protein>
<dbReference type="SUPFAM" id="SSF52200">
    <property type="entry name" value="Toll/Interleukin receptor TIR domain"/>
    <property type="match status" value="1"/>
</dbReference>
<keyword evidence="15" id="KW-1015">Disulfide bond</keyword>
<keyword evidence="3" id="KW-0399">Innate immunity</keyword>